<dbReference type="VEuPathDB" id="AmoebaDB:DICPUDRAFT_148002"/>
<dbReference type="eggNOG" id="ENOG502RGFC">
    <property type="taxonomic scope" value="Eukaryota"/>
</dbReference>
<organism evidence="2 3">
    <name type="scientific">Dictyostelium purpureum</name>
    <name type="common">Slime mold</name>
    <dbReference type="NCBI Taxonomy" id="5786"/>
    <lineage>
        <taxon>Eukaryota</taxon>
        <taxon>Amoebozoa</taxon>
        <taxon>Evosea</taxon>
        <taxon>Eumycetozoa</taxon>
        <taxon>Dictyostelia</taxon>
        <taxon>Dictyosteliales</taxon>
        <taxon>Dictyosteliaceae</taxon>
        <taxon>Dictyostelium</taxon>
    </lineage>
</organism>
<keyword evidence="1" id="KW-0732">Signal</keyword>
<evidence type="ECO:0000313" key="3">
    <source>
        <dbReference type="Proteomes" id="UP000001064"/>
    </source>
</evidence>
<dbReference type="RefSeq" id="XP_003284265.1">
    <property type="nucleotide sequence ID" value="XM_003284217.1"/>
</dbReference>
<accession>F0Z9Z9</accession>
<dbReference type="KEGG" id="dpp:DICPUDRAFT_148002"/>
<reference evidence="3" key="1">
    <citation type="journal article" date="2011" name="Genome Biol.">
        <title>Comparative genomics of the social amoebae Dictyostelium discoideum and Dictyostelium purpureum.</title>
        <authorList>
            <consortium name="US DOE Joint Genome Institute (JGI-PGF)"/>
            <person name="Sucgang R."/>
            <person name="Kuo A."/>
            <person name="Tian X."/>
            <person name="Salerno W."/>
            <person name="Parikh A."/>
            <person name="Feasley C.L."/>
            <person name="Dalin E."/>
            <person name="Tu H."/>
            <person name="Huang E."/>
            <person name="Barry K."/>
            <person name="Lindquist E."/>
            <person name="Shapiro H."/>
            <person name="Bruce D."/>
            <person name="Schmutz J."/>
            <person name="Salamov A."/>
            <person name="Fey P."/>
            <person name="Gaudet P."/>
            <person name="Anjard C."/>
            <person name="Babu M.M."/>
            <person name="Basu S."/>
            <person name="Bushmanova Y."/>
            <person name="van der Wel H."/>
            <person name="Katoh-Kurasawa M."/>
            <person name="Dinh C."/>
            <person name="Coutinho P.M."/>
            <person name="Saito T."/>
            <person name="Elias M."/>
            <person name="Schaap P."/>
            <person name="Kay R.R."/>
            <person name="Henrissat B."/>
            <person name="Eichinger L."/>
            <person name="Rivero F."/>
            <person name="Putnam N.H."/>
            <person name="West C.M."/>
            <person name="Loomis W.F."/>
            <person name="Chisholm R.L."/>
            <person name="Shaulsky G."/>
            <person name="Strassmann J.E."/>
            <person name="Queller D.C."/>
            <person name="Kuspa A."/>
            <person name="Grigoriev I.V."/>
        </authorList>
    </citation>
    <scope>NUCLEOTIDE SEQUENCE [LARGE SCALE GENOMIC DNA]</scope>
    <source>
        <strain evidence="3">QSDP1</strain>
    </source>
</reference>
<evidence type="ECO:0000313" key="2">
    <source>
        <dbReference type="EMBL" id="EGC39238.1"/>
    </source>
</evidence>
<dbReference type="OrthoDB" id="15966at2759"/>
<dbReference type="SUPFAM" id="SSF50969">
    <property type="entry name" value="YVTN repeat-like/Quinoprotein amine dehydrogenase"/>
    <property type="match status" value="1"/>
</dbReference>
<feature type="signal peptide" evidence="1">
    <location>
        <begin position="1"/>
        <end position="18"/>
    </location>
</feature>
<dbReference type="FunCoup" id="F0Z9Z9">
    <property type="interactions" value="140"/>
</dbReference>
<gene>
    <name evidence="2" type="ORF">DICPUDRAFT_148002</name>
</gene>
<sequence length="327" mass="36097">MKLLLLFVFFIFICFTKANNLVGLEVDSSSVTIKTFNYQGSKSNPLPGNKLLKLSGAQPFRVSAYEESYVVSAVRGSDYYVVLANTNEYNQGTFLYAINLNSNELFIKGYSPVNLLYIVGLTYNAKSDQLVAVSSMNYDALEPYFDVVLIDPTTGEISKNLTTGNSYPDNTWYSGLYTSSESLGEIYILYQSMDEQTNNTISGFTTINAIDGTFVSNTWLNSNNNFVYSFTFNEATQMILSTLSDFDGKNLQFVSINPSNGDITTINKNSDQVCAGSGPVVIDGIFLSPGKEPKPSHQLFLVDTNSGNIEKDYLNILMSGISYLSAY</sequence>
<keyword evidence="3" id="KW-1185">Reference proteome</keyword>
<protein>
    <submittedName>
        <fullName evidence="2">Uncharacterized protein</fullName>
    </submittedName>
</protein>
<dbReference type="OMA" id="FRVSAYE"/>
<name>F0Z9Z9_DICPU</name>
<dbReference type="EMBL" id="GL870961">
    <property type="protein sequence ID" value="EGC39238.1"/>
    <property type="molecule type" value="Genomic_DNA"/>
</dbReference>
<evidence type="ECO:0000256" key="1">
    <source>
        <dbReference type="SAM" id="SignalP"/>
    </source>
</evidence>
<dbReference type="AlphaFoldDB" id="F0Z9Z9"/>
<dbReference type="GeneID" id="10510138"/>
<proteinExistence type="predicted"/>
<dbReference type="InParanoid" id="F0Z9Z9"/>
<feature type="chain" id="PRO_5003262255" evidence="1">
    <location>
        <begin position="19"/>
        <end position="327"/>
    </location>
</feature>
<dbReference type="InterPro" id="IPR011044">
    <property type="entry name" value="Quino_amine_DH_bsu"/>
</dbReference>
<dbReference type="Proteomes" id="UP000001064">
    <property type="component" value="Unassembled WGS sequence"/>
</dbReference>